<name>A0ACD1E6X6_9MICO</name>
<proteinExistence type="predicted"/>
<dbReference type="Proteomes" id="UP000681794">
    <property type="component" value="Chromosome"/>
</dbReference>
<evidence type="ECO:0000313" key="1">
    <source>
        <dbReference type="EMBL" id="QWS34660.1"/>
    </source>
</evidence>
<reference evidence="1" key="1">
    <citation type="submission" date="2021-06" db="EMBL/GenBank/DDBJ databases">
        <authorList>
            <person name="Ellington A.J."/>
            <person name="Bryan N.C."/>
            <person name="Christner B.C."/>
            <person name="Reisch C.R."/>
        </authorList>
    </citation>
    <scope>NUCLEOTIDE SEQUENCE</scope>
    <source>
        <strain evidence="1">L6-1</strain>
    </source>
</reference>
<dbReference type="EMBL" id="CP076544">
    <property type="protein sequence ID" value="QWS34660.1"/>
    <property type="molecule type" value="Genomic_DNA"/>
</dbReference>
<accession>A0ACD1E6X6</accession>
<organism evidence="1 2">
    <name type="scientific">Curtobacterium aetherium</name>
    <dbReference type="NCBI Taxonomy" id="2841594"/>
    <lineage>
        <taxon>Bacteria</taxon>
        <taxon>Bacillati</taxon>
        <taxon>Actinomycetota</taxon>
        <taxon>Actinomycetes</taxon>
        <taxon>Micrococcales</taxon>
        <taxon>Microbacteriaceae</taxon>
        <taxon>Curtobacterium</taxon>
    </lineage>
</organism>
<sequence length="410" mass="43849">MPRRPAAVRPARRSRPGPAGRTARSAGFLALGAGVTAAAFGVAVVAGSVVAVARAVVTPDRKRTERVPITAVDLESRTVTLGRSPDTELQGRYSLWFGGATGHVRVGEVLAVTDTTVTRRIIAVDAGDPTVARRGRWGGWFYLTPGELGVPVEDVDVQTPNGPAPAWVVRAEDPAAPWAVLVHGRGVTRAETIRAVPVFRAAGYSVLLVSWRNDGVAPASADGRYGLGSTEWEDVDAGLDWVAQQGATSVVLMGWSMGGAVVLQTLVRSTLAHLVSGIVLDSAVVDWNAVLKSQSRALRLPRPVRKVAQWVLRTPVLHRIAGLDQPIDLRELDMVARADELHVPILLLHSDDDGFVPSSAAQALAAARPDLVQLEVAHVARHTKLWNHDADWFDARILAWLTEVVAADAR</sequence>
<evidence type="ECO:0000313" key="2">
    <source>
        <dbReference type="Proteomes" id="UP000681794"/>
    </source>
</evidence>
<gene>
    <name evidence="1" type="ORF">KM842_05860</name>
</gene>
<protein>
    <submittedName>
        <fullName evidence="1">Alpha/beta fold hydrolase</fullName>
    </submittedName>
</protein>
<keyword evidence="1" id="KW-0378">Hydrolase</keyword>
<keyword evidence="2" id="KW-1185">Reference proteome</keyword>